<evidence type="ECO:0000256" key="2">
    <source>
        <dbReference type="ARBA" id="ARBA00008332"/>
    </source>
</evidence>
<dbReference type="GO" id="GO:0005737">
    <property type="term" value="C:cytoplasm"/>
    <property type="evidence" value="ECO:0007669"/>
    <property type="project" value="UniProtKB-SubCell"/>
</dbReference>
<evidence type="ECO:0000313" key="6">
    <source>
        <dbReference type="EMBL" id="KXZ47279.1"/>
    </source>
</evidence>
<proteinExistence type="inferred from homology"/>
<dbReference type="EMBL" id="LSYV01000037">
    <property type="protein sequence ID" value="KXZ47279.1"/>
    <property type="molecule type" value="Genomic_DNA"/>
</dbReference>
<feature type="compositionally biased region" description="Gly residues" evidence="5">
    <location>
        <begin position="224"/>
        <end position="236"/>
    </location>
</feature>
<feature type="region of interest" description="Disordered" evidence="5">
    <location>
        <begin position="1"/>
        <end position="46"/>
    </location>
</feature>
<keyword evidence="3" id="KW-0963">Cytoplasm</keyword>
<comment type="caution">
    <text evidence="6">The sequence shown here is derived from an EMBL/GenBank/DDBJ whole genome shotgun (WGS) entry which is preliminary data.</text>
</comment>
<comment type="similarity">
    <text evidence="2">Belongs to the MLF family.</text>
</comment>
<feature type="compositionally biased region" description="Gly residues" evidence="5">
    <location>
        <begin position="111"/>
        <end position="120"/>
    </location>
</feature>
<dbReference type="InterPro" id="IPR019376">
    <property type="entry name" value="Myeloid_leukemia_factor"/>
</dbReference>
<dbReference type="Proteomes" id="UP000075714">
    <property type="component" value="Unassembled WGS sequence"/>
</dbReference>
<protein>
    <submittedName>
        <fullName evidence="6">Uncharacterized protein</fullName>
    </submittedName>
</protein>
<gene>
    <name evidence="6" type="ORF">GPECTOR_36g130</name>
</gene>
<dbReference type="Pfam" id="PF10248">
    <property type="entry name" value="Mlf1IP"/>
    <property type="match status" value="1"/>
</dbReference>
<comment type="subcellular location">
    <subcellularLocation>
        <location evidence="1">Cytoplasm</location>
    </subcellularLocation>
</comment>
<keyword evidence="7" id="KW-1185">Reference proteome</keyword>
<evidence type="ECO:0000256" key="3">
    <source>
        <dbReference type="ARBA" id="ARBA00022490"/>
    </source>
</evidence>
<name>A0A150GBS2_GONPE</name>
<dbReference type="OrthoDB" id="8707547at2759"/>
<feature type="region of interest" description="Disordered" evidence="5">
    <location>
        <begin position="111"/>
        <end position="145"/>
    </location>
</feature>
<evidence type="ECO:0000256" key="1">
    <source>
        <dbReference type="ARBA" id="ARBA00004496"/>
    </source>
</evidence>
<evidence type="ECO:0000256" key="4">
    <source>
        <dbReference type="ARBA" id="ARBA00022553"/>
    </source>
</evidence>
<feature type="region of interest" description="Disordered" evidence="5">
    <location>
        <begin position="195"/>
        <end position="242"/>
    </location>
</feature>
<evidence type="ECO:0000313" key="7">
    <source>
        <dbReference type="Proteomes" id="UP000075714"/>
    </source>
</evidence>
<reference evidence="7" key="1">
    <citation type="journal article" date="2016" name="Nat. Commun.">
        <title>The Gonium pectorale genome demonstrates co-option of cell cycle regulation during the evolution of multicellularity.</title>
        <authorList>
            <person name="Hanschen E.R."/>
            <person name="Marriage T.N."/>
            <person name="Ferris P.J."/>
            <person name="Hamaji T."/>
            <person name="Toyoda A."/>
            <person name="Fujiyama A."/>
            <person name="Neme R."/>
            <person name="Noguchi H."/>
            <person name="Minakuchi Y."/>
            <person name="Suzuki M."/>
            <person name="Kawai-Toyooka H."/>
            <person name="Smith D.R."/>
            <person name="Sparks H."/>
            <person name="Anderson J."/>
            <person name="Bakaric R."/>
            <person name="Luria V."/>
            <person name="Karger A."/>
            <person name="Kirschner M.W."/>
            <person name="Durand P.M."/>
            <person name="Michod R.E."/>
            <person name="Nozaki H."/>
            <person name="Olson B.J."/>
        </authorList>
    </citation>
    <scope>NUCLEOTIDE SEQUENCE [LARGE SCALE GENOMIC DNA]</scope>
    <source>
        <strain evidence="7">NIES-2863</strain>
    </source>
</reference>
<organism evidence="6 7">
    <name type="scientific">Gonium pectorale</name>
    <name type="common">Green alga</name>
    <dbReference type="NCBI Taxonomy" id="33097"/>
    <lineage>
        <taxon>Eukaryota</taxon>
        <taxon>Viridiplantae</taxon>
        <taxon>Chlorophyta</taxon>
        <taxon>core chlorophytes</taxon>
        <taxon>Chlorophyceae</taxon>
        <taxon>CS clade</taxon>
        <taxon>Chlamydomonadales</taxon>
        <taxon>Volvocaceae</taxon>
        <taxon>Gonium</taxon>
    </lineage>
</organism>
<evidence type="ECO:0000256" key="5">
    <source>
        <dbReference type="SAM" id="MobiDB-lite"/>
    </source>
</evidence>
<accession>A0A150GBS2</accession>
<sequence>MGPGGMTYQASSTTRVGPGGVRETQAVVRDGRTGTESVTISRGLGDGRQRTLVRTRDVTGREEQLEDLQGITEHEAEVFDEHWRHHAERTLPGGSAVGAHSGRLGAGVGSSMGGRGGGGAMSRQHSGGASHYAPSSGGRSAASDVNMSTGMARAPSGAAPASGAGAYSYAPGPPATAYGAGGSVGRVASSGAGTGAGLGVTGHRVSPSREEQYRPQSGASGRNPYGGGTYAQGGQGQQRHRY</sequence>
<dbReference type="AlphaFoldDB" id="A0A150GBS2"/>
<dbReference type="PANTHER" id="PTHR13105">
    <property type="entry name" value="MYELOID LEUKEMIA FACTOR"/>
    <property type="match status" value="1"/>
</dbReference>
<keyword evidence="4" id="KW-0597">Phosphoprotein</keyword>